<dbReference type="InterPro" id="IPR008538">
    <property type="entry name" value="Uma2"/>
</dbReference>
<accession>A0ABT1TNH1</accession>
<proteinExistence type="predicted"/>
<dbReference type="Pfam" id="PF05685">
    <property type="entry name" value="Uma2"/>
    <property type="match status" value="1"/>
</dbReference>
<comment type="caution">
    <text evidence="2">The sequence shown here is derived from an EMBL/GenBank/DDBJ whole genome shotgun (WGS) entry which is preliminary data.</text>
</comment>
<dbReference type="Proteomes" id="UP001524570">
    <property type="component" value="Unassembled WGS sequence"/>
</dbReference>
<dbReference type="CDD" id="cd06260">
    <property type="entry name" value="DUF820-like"/>
    <property type="match status" value="1"/>
</dbReference>
<dbReference type="SUPFAM" id="SSF52980">
    <property type="entry name" value="Restriction endonuclease-like"/>
    <property type="match status" value="1"/>
</dbReference>
<sequence length="201" mass="23187">MVLPQTHRHISPEEYLQGELESDIKHQLIDGEAYAMAGASENHNLLSGNIFSELKINLKGSPCRTFMSDMKLRVADDFFYPDVMVVCNEDNLDSYYKTAPTIVIEVLSKTTRKFDQSAKRLRCQNIPSLQEYVLIEQDKGEIQLFSRAHNWQSFYYYLGDRINFESLGISIAVEDIYERVDNEDVLSFLQQKQQEALQTAS</sequence>
<gene>
    <name evidence="2" type="ORF">NP589_02465</name>
</gene>
<organism evidence="2 3">
    <name type="scientific">Methylomonas rosea</name>
    <dbReference type="NCBI Taxonomy" id="2952227"/>
    <lineage>
        <taxon>Bacteria</taxon>
        <taxon>Pseudomonadati</taxon>
        <taxon>Pseudomonadota</taxon>
        <taxon>Gammaproteobacteria</taxon>
        <taxon>Methylococcales</taxon>
        <taxon>Methylococcaceae</taxon>
        <taxon>Methylomonas</taxon>
    </lineage>
</organism>
<feature type="domain" description="Putative restriction endonuclease" evidence="1">
    <location>
        <begin position="12"/>
        <end position="165"/>
    </location>
</feature>
<dbReference type="Gene3D" id="3.90.1570.10">
    <property type="entry name" value="tt1808, chain A"/>
    <property type="match status" value="1"/>
</dbReference>
<keyword evidence="2" id="KW-0378">Hydrolase</keyword>
<dbReference type="InterPro" id="IPR012296">
    <property type="entry name" value="Nuclease_put_TT1808"/>
</dbReference>
<dbReference type="RefSeq" id="WP_256605526.1">
    <property type="nucleotide sequence ID" value="NZ_JANIBL010000004.1"/>
</dbReference>
<evidence type="ECO:0000313" key="2">
    <source>
        <dbReference type="EMBL" id="MCQ8116272.1"/>
    </source>
</evidence>
<keyword evidence="2" id="KW-0540">Nuclease</keyword>
<keyword evidence="3" id="KW-1185">Reference proteome</keyword>
<reference evidence="2 3" key="1">
    <citation type="submission" date="2022-07" db="EMBL/GenBank/DDBJ databases">
        <title>Methylomonas rivi sp. nov., Methylomonas rosea sp. nov., Methylomonas aureus sp. nov. and Methylomonas subterranea sp. nov., four novel methanotrophs isolated from a freshwater creek and the deep terrestrial subsurface.</title>
        <authorList>
            <person name="Abin C."/>
            <person name="Sankaranarayanan K."/>
            <person name="Garner C."/>
            <person name="Sindelar R."/>
            <person name="Kotary K."/>
            <person name="Garner R."/>
            <person name="Barclay S."/>
            <person name="Lawson P."/>
            <person name="Krumholz L."/>
        </authorList>
    </citation>
    <scope>NUCLEOTIDE SEQUENCE [LARGE SCALE GENOMIC DNA]</scope>
    <source>
        <strain evidence="2 3">WSC-7</strain>
    </source>
</reference>
<keyword evidence="2" id="KW-0255">Endonuclease</keyword>
<name>A0ABT1TNH1_9GAMM</name>
<dbReference type="InterPro" id="IPR011335">
    <property type="entry name" value="Restrct_endonuc-II-like"/>
</dbReference>
<protein>
    <submittedName>
        <fullName evidence="2">Uma2 family endonuclease</fullName>
    </submittedName>
</protein>
<evidence type="ECO:0000313" key="3">
    <source>
        <dbReference type="Proteomes" id="UP001524570"/>
    </source>
</evidence>
<dbReference type="EMBL" id="JANIBL010000004">
    <property type="protein sequence ID" value="MCQ8116272.1"/>
    <property type="molecule type" value="Genomic_DNA"/>
</dbReference>
<dbReference type="GO" id="GO:0004519">
    <property type="term" value="F:endonuclease activity"/>
    <property type="evidence" value="ECO:0007669"/>
    <property type="project" value="UniProtKB-KW"/>
</dbReference>
<evidence type="ECO:0000259" key="1">
    <source>
        <dbReference type="Pfam" id="PF05685"/>
    </source>
</evidence>
<dbReference type="PANTHER" id="PTHR36558:SF1">
    <property type="entry name" value="RESTRICTION ENDONUCLEASE DOMAIN-CONTAINING PROTEIN-RELATED"/>
    <property type="match status" value="1"/>
</dbReference>
<dbReference type="PANTHER" id="PTHR36558">
    <property type="entry name" value="GLR1098 PROTEIN"/>
    <property type="match status" value="1"/>
</dbReference>